<evidence type="ECO:0000313" key="4">
    <source>
        <dbReference type="EMBL" id="GLC26520.1"/>
    </source>
</evidence>
<dbReference type="AlphaFoldDB" id="A0AA37QHF8"/>
<dbReference type="PANTHER" id="PTHR10584:SF166">
    <property type="entry name" value="RIBOKINASE"/>
    <property type="match status" value="1"/>
</dbReference>
<dbReference type="Pfam" id="PF00294">
    <property type="entry name" value="PfkB"/>
    <property type="match status" value="1"/>
</dbReference>
<evidence type="ECO:0000256" key="2">
    <source>
        <dbReference type="ARBA" id="ARBA00022777"/>
    </source>
</evidence>
<dbReference type="Proteomes" id="UP001161325">
    <property type="component" value="Unassembled WGS sequence"/>
</dbReference>
<evidence type="ECO:0000313" key="5">
    <source>
        <dbReference type="Proteomes" id="UP001161325"/>
    </source>
</evidence>
<comment type="caution">
    <text evidence="4">The sequence shown here is derived from an EMBL/GenBank/DDBJ whole genome shotgun (WGS) entry which is preliminary data.</text>
</comment>
<dbReference type="GO" id="GO:0016301">
    <property type="term" value="F:kinase activity"/>
    <property type="evidence" value="ECO:0007669"/>
    <property type="project" value="UniProtKB-KW"/>
</dbReference>
<evidence type="ECO:0000259" key="3">
    <source>
        <dbReference type="Pfam" id="PF00294"/>
    </source>
</evidence>
<evidence type="ECO:0000256" key="1">
    <source>
        <dbReference type="ARBA" id="ARBA00022679"/>
    </source>
</evidence>
<sequence length="318" mass="34617">MSVLVVGSVALDSVETPFGKAEEVLGGSATMFASSACHFGPVQLVGVVGSDYPMAKLEPLRARGVDLAGLEQAEGESFRWRARYRHDLNSAETLETRLGVFSHFRPQIPEAFRNAPYVFLGNIDPRLQRDVLRQVARPKLVACDTMNFWIESRRADLLDLLGHVDLITLNDAEARQLTEEANLVKAARWIMARGPKHVVIKKGEHGAFLFSGESIFFAPAYPLESIFDPTGAGDSFAGGFIGWLAATDDLSEANMRRAVVYGSAMGSFAVEAFSNERTIALTLPEIDRRVAEFRQLVAFETVLDAVPTNGGGAVGART</sequence>
<dbReference type="EMBL" id="BRXS01000004">
    <property type="protein sequence ID" value="GLC26520.1"/>
    <property type="molecule type" value="Genomic_DNA"/>
</dbReference>
<name>A0AA37QHF8_9BACT</name>
<dbReference type="InterPro" id="IPR029056">
    <property type="entry name" value="Ribokinase-like"/>
</dbReference>
<protein>
    <submittedName>
        <fullName evidence="4">Adenosine kinase</fullName>
    </submittedName>
</protein>
<dbReference type="PROSITE" id="PS00584">
    <property type="entry name" value="PFKB_KINASES_2"/>
    <property type="match status" value="1"/>
</dbReference>
<dbReference type="InterPro" id="IPR002173">
    <property type="entry name" value="Carboh/pur_kinase_PfkB_CS"/>
</dbReference>
<feature type="domain" description="Carbohydrate kinase PfkB" evidence="3">
    <location>
        <begin position="20"/>
        <end position="272"/>
    </location>
</feature>
<dbReference type="Gene3D" id="3.40.1190.20">
    <property type="match status" value="1"/>
</dbReference>
<dbReference type="RefSeq" id="WP_284350970.1">
    <property type="nucleotide sequence ID" value="NZ_BRXS01000004.1"/>
</dbReference>
<dbReference type="InterPro" id="IPR011611">
    <property type="entry name" value="PfkB_dom"/>
</dbReference>
<dbReference type="SUPFAM" id="SSF53613">
    <property type="entry name" value="Ribokinase-like"/>
    <property type="match status" value="1"/>
</dbReference>
<reference evidence="4" key="1">
    <citation type="submission" date="2022-08" db="EMBL/GenBank/DDBJ databases">
        <title>Draft genome sequencing of Roseisolibacter agri AW1220.</title>
        <authorList>
            <person name="Tobiishi Y."/>
            <person name="Tonouchi A."/>
        </authorList>
    </citation>
    <scope>NUCLEOTIDE SEQUENCE</scope>
    <source>
        <strain evidence="4">AW1220</strain>
    </source>
</reference>
<gene>
    <name evidence="4" type="ORF">rosag_30330</name>
</gene>
<keyword evidence="2 4" id="KW-0418">Kinase</keyword>
<accession>A0AA37QHF8</accession>
<proteinExistence type="predicted"/>
<keyword evidence="1" id="KW-0808">Transferase</keyword>
<organism evidence="4 5">
    <name type="scientific">Roseisolibacter agri</name>
    <dbReference type="NCBI Taxonomy" id="2014610"/>
    <lineage>
        <taxon>Bacteria</taxon>
        <taxon>Pseudomonadati</taxon>
        <taxon>Gemmatimonadota</taxon>
        <taxon>Gemmatimonadia</taxon>
        <taxon>Gemmatimonadales</taxon>
        <taxon>Gemmatimonadaceae</taxon>
        <taxon>Roseisolibacter</taxon>
    </lineage>
</organism>
<dbReference type="PANTHER" id="PTHR10584">
    <property type="entry name" value="SUGAR KINASE"/>
    <property type="match status" value="1"/>
</dbReference>
<keyword evidence="5" id="KW-1185">Reference proteome</keyword>
<dbReference type="GO" id="GO:0005829">
    <property type="term" value="C:cytosol"/>
    <property type="evidence" value="ECO:0007669"/>
    <property type="project" value="TreeGrafter"/>
</dbReference>